<feature type="transmembrane region" description="Helical" evidence="1">
    <location>
        <begin position="126"/>
        <end position="144"/>
    </location>
</feature>
<feature type="transmembrane region" description="Helical" evidence="1">
    <location>
        <begin position="216"/>
        <end position="236"/>
    </location>
</feature>
<feature type="transmembrane region" description="Helical" evidence="1">
    <location>
        <begin position="12"/>
        <end position="32"/>
    </location>
</feature>
<feature type="transmembrane region" description="Helical" evidence="1">
    <location>
        <begin position="413"/>
        <end position="437"/>
    </location>
</feature>
<name>A0A518ALM9_9BACT</name>
<evidence type="ECO:0000313" key="3">
    <source>
        <dbReference type="Proteomes" id="UP000315750"/>
    </source>
</evidence>
<evidence type="ECO:0000313" key="2">
    <source>
        <dbReference type="EMBL" id="QDU55606.1"/>
    </source>
</evidence>
<feature type="transmembrane region" description="Helical" evidence="1">
    <location>
        <begin position="374"/>
        <end position="392"/>
    </location>
</feature>
<reference evidence="2 3" key="1">
    <citation type="submission" date="2019-02" db="EMBL/GenBank/DDBJ databases">
        <title>Deep-cultivation of Planctomycetes and their phenomic and genomic characterization uncovers novel biology.</title>
        <authorList>
            <person name="Wiegand S."/>
            <person name="Jogler M."/>
            <person name="Boedeker C."/>
            <person name="Pinto D."/>
            <person name="Vollmers J."/>
            <person name="Rivas-Marin E."/>
            <person name="Kohn T."/>
            <person name="Peeters S.H."/>
            <person name="Heuer A."/>
            <person name="Rast P."/>
            <person name="Oberbeckmann S."/>
            <person name="Bunk B."/>
            <person name="Jeske O."/>
            <person name="Meyerdierks A."/>
            <person name="Storesund J.E."/>
            <person name="Kallscheuer N."/>
            <person name="Luecker S."/>
            <person name="Lage O.M."/>
            <person name="Pohl T."/>
            <person name="Merkel B.J."/>
            <person name="Hornburger P."/>
            <person name="Mueller R.-W."/>
            <person name="Bruemmer F."/>
            <person name="Labrenz M."/>
            <person name="Spormann A.M."/>
            <person name="Op den Camp H."/>
            <person name="Overmann J."/>
            <person name="Amann R."/>
            <person name="Jetten M.S.M."/>
            <person name="Mascher T."/>
            <person name="Medema M.H."/>
            <person name="Devos D.P."/>
            <person name="Kaster A.-K."/>
            <person name="Ovreas L."/>
            <person name="Rohde M."/>
            <person name="Galperin M.Y."/>
            <person name="Jogler C."/>
        </authorList>
    </citation>
    <scope>NUCLEOTIDE SEQUENCE [LARGE SCALE GENOMIC DNA]</scope>
    <source>
        <strain evidence="2 3">Pan181</strain>
    </source>
</reference>
<organism evidence="2 3">
    <name type="scientific">Aeoliella mucimassa</name>
    <dbReference type="NCBI Taxonomy" id="2527972"/>
    <lineage>
        <taxon>Bacteria</taxon>
        <taxon>Pseudomonadati</taxon>
        <taxon>Planctomycetota</taxon>
        <taxon>Planctomycetia</taxon>
        <taxon>Pirellulales</taxon>
        <taxon>Lacipirellulaceae</taxon>
        <taxon>Aeoliella</taxon>
    </lineage>
</organism>
<dbReference type="EMBL" id="CP036278">
    <property type="protein sequence ID" value="QDU55606.1"/>
    <property type="molecule type" value="Genomic_DNA"/>
</dbReference>
<dbReference type="KEGG" id="amuc:Pan181_17980"/>
<feature type="transmembrane region" description="Helical" evidence="1">
    <location>
        <begin position="288"/>
        <end position="307"/>
    </location>
</feature>
<dbReference type="RefSeq" id="WP_197529059.1">
    <property type="nucleotide sequence ID" value="NZ_CP036278.1"/>
</dbReference>
<keyword evidence="1" id="KW-1133">Transmembrane helix</keyword>
<proteinExistence type="predicted"/>
<feature type="transmembrane region" description="Helical" evidence="1">
    <location>
        <begin position="85"/>
        <end position="106"/>
    </location>
</feature>
<protein>
    <submittedName>
        <fullName evidence="2">Uncharacterized protein</fullName>
    </submittedName>
</protein>
<dbReference type="Proteomes" id="UP000315750">
    <property type="component" value="Chromosome"/>
</dbReference>
<sequence length="441" mass="49308">MPSWWIFRLPKFSLGQLLWITVAVAAGLAVGRPLNASDEVSLRWFPACEATGALLMVFAMVGHLRSLVRIEQPTSRPLNFARWNRFVACLCMTFGICILLILSILFERAILEKPRGEESLMVWTPLWPDTLWIFCSLASVRLFLCPPNRDRRAGRLSRTINLLTIGTGLIFGGFVLVNRSNLTMLVHVAINHIESYEPLWLQREGAFPHHQLEGYFSFWAATIAAMVVVATALILVRESRRIDPSKQSTARWLFVAGLLALAGFDLWFHYCEFPRINPDMASVGTARLASDTLAGILMLVGLVWWLATSSAAQISSPEQLDVPKDARSLLLLLGSGFVAVASLRAFVDVALRYEPASLAEVLEMYSDMLMLSEFSTALLVTISALALGWQILRHPEKPLLVRPIDPRRFTYYFCAWGALVIVGIPVLKAFSMCFWLGPLVL</sequence>
<feature type="transmembrane region" description="Helical" evidence="1">
    <location>
        <begin position="248"/>
        <end position="268"/>
    </location>
</feature>
<feature type="transmembrane region" description="Helical" evidence="1">
    <location>
        <begin position="328"/>
        <end position="347"/>
    </location>
</feature>
<feature type="transmembrane region" description="Helical" evidence="1">
    <location>
        <begin position="156"/>
        <end position="177"/>
    </location>
</feature>
<keyword evidence="1" id="KW-0812">Transmembrane</keyword>
<gene>
    <name evidence="2" type="ORF">Pan181_17980</name>
</gene>
<keyword evidence="1" id="KW-0472">Membrane</keyword>
<evidence type="ECO:0000256" key="1">
    <source>
        <dbReference type="SAM" id="Phobius"/>
    </source>
</evidence>
<dbReference type="AlphaFoldDB" id="A0A518ALM9"/>
<feature type="transmembrane region" description="Helical" evidence="1">
    <location>
        <begin position="44"/>
        <end position="64"/>
    </location>
</feature>
<keyword evidence="3" id="KW-1185">Reference proteome</keyword>
<accession>A0A518ALM9</accession>